<protein>
    <recommendedName>
        <fullName evidence="14">t-SNARE coiled-coil homology domain-containing protein</fullName>
    </recommendedName>
</protein>
<dbReference type="Gene3D" id="1.20.5.110">
    <property type="match status" value="1"/>
</dbReference>
<dbReference type="GO" id="GO:0000149">
    <property type="term" value="F:SNARE binding"/>
    <property type="evidence" value="ECO:0007669"/>
    <property type="project" value="TreeGrafter"/>
</dbReference>
<dbReference type="PROSITE" id="PS00914">
    <property type="entry name" value="SYNTAXIN"/>
    <property type="match status" value="1"/>
</dbReference>
<dbReference type="GO" id="GO:0006886">
    <property type="term" value="P:intracellular protein transport"/>
    <property type="evidence" value="ECO:0007669"/>
    <property type="project" value="InterPro"/>
</dbReference>
<name>A0A1D1W513_RAMVA</name>
<accession>A0A1D1W513</accession>
<keyword evidence="16" id="KW-1185">Reference proteome</keyword>
<evidence type="ECO:0000256" key="5">
    <source>
        <dbReference type="ARBA" id="ARBA00022775"/>
    </source>
</evidence>
<dbReference type="GO" id="GO:0031901">
    <property type="term" value="C:early endosome membrane"/>
    <property type="evidence" value="ECO:0007669"/>
    <property type="project" value="UniProtKB-SubCell"/>
</dbReference>
<feature type="domain" description="T-SNARE coiled-coil homology" evidence="14">
    <location>
        <begin position="175"/>
        <end position="237"/>
    </location>
</feature>
<evidence type="ECO:0000256" key="8">
    <source>
        <dbReference type="ARBA" id="ARBA00023054"/>
    </source>
</evidence>
<dbReference type="PANTHER" id="PTHR19957:SF411">
    <property type="entry name" value="LD23667P"/>
    <property type="match status" value="1"/>
</dbReference>
<evidence type="ECO:0000256" key="9">
    <source>
        <dbReference type="ARBA" id="ARBA00023136"/>
    </source>
</evidence>
<dbReference type="GO" id="GO:0006836">
    <property type="term" value="P:neurotransmitter transport"/>
    <property type="evidence" value="ECO:0007669"/>
    <property type="project" value="UniProtKB-KW"/>
</dbReference>
<evidence type="ECO:0000256" key="6">
    <source>
        <dbReference type="ARBA" id="ARBA00022989"/>
    </source>
</evidence>
<keyword evidence="9 13" id="KW-0472">Membrane</keyword>
<feature type="transmembrane region" description="Helical" evidence="13">
    <location>
        <begin position="248"/>
        <end position="270"/>
    </location>
</feature>
<gene>
    <name evidence="15" type="primary">RvY_17119-1</name>
    <name evidence="15" type="synonym">RvY_17119.1</name>
    <name evidence="15" type="ORF">RvY_17119</name>
</gene>
<sequence>MQSFRDYGSSAGRAGNMDFTRLSQNVGSNIQKMSSHISDIERMVRQIGTPADSADSRDRLHTLTHSVHDIAKETRELLKTMSNLPAPFIQIEQRQQKLLKEKLFNQFMEALERFQRAQRQAAQKERESVVKARAQSQAANNQSGWNPFEDDGSRTAGAFAPSTQTQMQVEDDMSLQILQEREDSIRKLESDIQDVNQIFKDLAVLVHEQGEMIDSIEANVEAAQVHVEQGTSQLSEARKYQAKSRRKMVCIIAILAVLAVILGLIIYFSVPKT</sequence>
<evidence type="ECO:0000256" key="4">
    <source>
        <dbReference type="ARBA" id="ARBA00022753"/>
    </source>
</evidence>
<dbReference type="CDD" id="cd15875">
    <property type="entry name" value="SNARE_syntaxin7"/>
    <property type="match status" value="1"/>
</dbReference>
<dbReference type="InterPro" id="IPR006012">
    <property type="entry name" value="Syntaxin/epimorphin_CS"/>
</dbReference>
<dbReference type="EMBL" id="BDGG01000014">
    <property type="protein sequence ID" value="GAV07258.1"/>
    <property type="molecule type" value="Genomic_DNA"/>
</dbReference>
<keyword evidence="5" id="KW-0532">Neurotransmitter transport</keyword>
<comment type="similarity">
    <text evidence="1 11">Belongs to the syntaxin family.</text>
</comment>
<evidence type="ECO:0000256" key="7">
    <source>
        <dbReference type="ARBA" id="ARBA00022990"/>
    </source>
</evidence>
<dbReference type="GO" id="GO:0008021">
    <property type="term" value="C:synaptic vesicle"/>
    <property type="evidence" value="ECO:0007669"/>
    <property type="project" value="TreeGrafter"/>
</dbReference>
<dbReference type="InterPro" id="IPR000727">
    <property type="entry name" value="T_SNARE_dom"/>
</dbReference>
<evidence type="ECO:0000256" key="13">
    <source>
        <dbReference type="SAM" id="Phobius"/>
    </source>
</evidence>
<evidence type="ECO:0000313" key="16">
    <source>
        <dbReference type="Proteomes" id="UP000186922"/>
    </source>
</evidence>
<dbReference type="STRING" id="947166.A0A1D1W513"/>
<dbReference type="SUPFAM" id="SSF47661">
    <property type="entry name" value="t-snare proteins"/>
    <property type="match status" value="1"/>
</dbReference>
<dbReference type="PANTHER" id="PTHR19957">
    <property type="entry name" value="SYNTAXIN"/>
    <property type="match status" value="1"/>
</dbReference>
<dbReference type="Gene3D" id="1.20.58.70">
    <property type="match status" value="1"/>
</dbReference>
<evidence type="ECO:0000256" key="11">
    <source>
        <dbReference type="RuleBase" id="RU003858"/>
    </source>
</evidence>
<evidence type="ECO:0000256" key="2">
    <source>
        <dbReference type="ARBA" id="ARBA00022553"/>
    </source>
</evidence>
<comment type="subcellular location">
    <subcellularLocation>
        <location evidence="10">Early endosome membrane</location>
        <topology evidence="10">Single-pass type IV membrane protein</topology>
    </subcellularLocation>
</comment>
<dbReference type="FunFam" id="1.20.5.110:FF:000016">
    <property type="entry name" value="Syntaxin 12"/>
    <property type="match status" value="1"/>
</dbReference>
<keyword evidence="2" id="KW-0597">Phosphoprotein</keyword>
<dbReference type="SMART" id="SM00397">
    <property type="entry name" value="t_SNARE"/>
    <property type="match status" value="1"/>
</dbReference>
<evidence type="ECO:0000259" key="14">
    <source>
        <dbReference type="PROSITE" id="PS50192"/>
    </source>
</evidence>
<keyword evidence="4" id="KW-0967">Endosome</keyword>
<dbReference type="Proteomes" id="UP000186922">
    <property type="component" value="Unassembled WGS sequence"/>
</dbReference>
<dbReference type="GO" id="GO:0006906">
    <property type="term" value="P:vesicle fusion"/>
    <property type="evidence" value="ECO:0007669"/>
    <property type="project" value="TreeGrafter"/>
</dbReference>
<dbReference type="SMART" id="SM00503">
    <property type="entry name" value="SynN"/>
    <property type="match status" value="1"/>
</dbReference>
<dbReference type="InterPro" id="IPR010989">
    <property type="entry name" value="SNARE"/>
</dbReference>
<dbReference type="InterPro" id="IPR045242">
    <property type="entry name" value="Syntaxin"/>
</dbReference>
<keyword evidence="5" id="KW-0813">Transport</keyword>
<evidence type="ECO:0000256" key="10">
    <source>
        <dbReference type="ARBA" id="ARBA00037832"/>
    </source>
</evidence>
<organism evidence="15 16">
    <name type="scientific">Ramazzottius varieornatus</name>
    <name type="common">Water bear</name>
    <name type="synonym">Tardigrade</name>
    <dbReference type="NCBI Taxonomy" id="947166"/>
    <lineage>
        <taxon>Eukaryota</taxon>
        <taxon>Metazoa</taxon>
        <taxon>Ecdysozoa</taxon>
        <taxon>Tardigrada</taxon>
        <taxon>Eutardigrada</taxon>
        <taxon>Parachela</taxon>
        <taxon>Hypsibioidea</taxon>
        <taxon>Ramazzottiidae</taxon>
        <taxon>Ramazzottius</taxon>
    </lineage>
</organism>
<dbReference type="PROSITE" id="PS50192">
    <property type="entry name" value="T_SNARE"/>
    <property type="match status" value="1"/>
</dbReference>
<reference evidence="15 16" key="1">
    <citation type="journal article" date="2016" name="Nat. Commun.">
        <title>Extremotolerant tardigrade genome and improved radiotolerance of human cultured cells by tardigrade-unique protein.</title>
        <authorList>
            <person name="Hashimoto T."/>
            <person name="Horikawa D.D."/>
            <person name="Saito Y."/>
            <person name="Kuwahara H."/>
            <person name="Kozuka-Hata H."/>
            <person name="Shin-I T."/>
            <person name="Minakuchi Y."/>
            <person name="Ohishi K."/>
            <person name="Motoyama A."/>
            <person name="Aizu T."/>
            <person name="Enomoto A."/>
            <person name="Kondo K."/>
            <person name="Tanaka S."/>
            <person name="Hara Y."/>
            <person name="Koshikawa S."/>
            <person name="Sagara H."/>
            <person name="Miura T."/>
            <person name="Yokobori S."/>
            <person name="Miyagawa K."/>
            <person name="Suzuki Y."/>
            <person name="Kubo T."/>
            <person name="Oyama M."/>
            <person name="Kohara Y."/>
            <person name="Fujiyama A."/>
            <person name="Arakawa K."/>
            <person name="Katayama T."/>
            <person name="Toyoda A."/>
            <person name="Kunieda T."/>
        </authorList>
    </citation>
    <scope>NUCLEOTIDE SEQUENCE [LARGE SCALE GENOMIC DNA]</scope>
    <source>
        <strain evidence="15 16">YOKOZUNA-1</strain>
    </source>
</reference>
<keyword evidence="6 13" id="KW-1133">Transmembrane helix</keyword>
<keyword evidence="7" id="KW-0007">Acetylation</keyword>
<dbReference type="InterPro" id="IPR006011">
    <property type="entry name" value="Syntaxin_N"/>
</dbReference>
<dbReference type="Pfam" id="PF14523">
    <property type="entry name" value="Syntaxin_2"/>
    <property type="match status" value="1"/>
</dbReference>
<proteinExistence type="inferred from homology"/>
<evidence type="ECO:0000313" key="15">
    <source>
        <dbReference type="EMBL" id="GAV07258.1"/>
    </source>
</evidence>
<evidence type="ECO:0000256" key="3">
    <source>
        <dbReference type="ARBA" id="ARBA00022692"/>
    </source>
</evidence>
<dbReference type="GO" id="GO:0048278">
    <property type="term" value="P:vesicle docking"/>
    <property type="evidence" value="ECO:0007669"/>
    <property type="project" value="TreeGrafter"/>
</dbReference>
<dbReference type="AlphaFoldDB" id="A0A1D1W513"/>
<dbReference type="Pfam" id="PF05739">
    <property type="entry name" value="SNARE"/>
    <property type="match status" value="1"/>
</dbReference>
<evidence type="ECO:0000256" key="12">
    <source>
        <dbReference type="SAM" id="Coils"/>
    </source>
</evidence>
<dbReference type="OrthoDB" id="364348at2759"/>
<comment type="caution">
    <text evidence="15">The sequence shown here is derived from an EMBL/GenBank/DDBJ whole genome shotgun (WGS) entry which is preliminary data.</text>
</comment>
<feature type="coiled-coil region" evidence="12">
    <location>
        <begin position="100"/>
        <end position="142"/>
    </location>
</feature>
<keyword evidence="8 12" id="KW-0175">Coiled coil</keyword>
<keyword evidence="3 13" id="KW-0812">Transmembrane</keyword>
<dbReference type="GO" id="GO:0031201">
    <property type="term" value="C:SNARE complex"/>
    <property type="evidence" value="ECO:0007669"/>
    <property type="project" value="TreeGrafter"/>
</dbReference>
<dbReference type="GO" id="GO:0005484">
    <property type="term" value="F:SNAP receptor activity"/>
    <property type="evidence" value="ECO:0007669"/>
    <property type="project" value="InterPro"/>
</dbReference>
<evidence type="ECO:0000256" key="1">
    <source>
        <dbReference type="ARBA" id="ARBA00009063"/>
    </source>
</evidence>